<dbReference type="GO" id="GO:0009307">
    <property type="term" value="P:DNA restriction-modification system"/>
    <property type="evidence" value="ECO:0007669"/>
    <property type="project" value="InterPro"/>
</dbReference>
<gene>
    <name evidence="1" type="ORF">EJC49_14880</name>
</gene>
<dbReference type="GO" id="GO:0009007">
    <property type="term" value="F:site-specific DNA-methyltransferase (adenine-specific) activity"/>
    <property type="evidence" value="ECO:0007669"/>
    <property type="project" value="InterPro"/>
</dbReference>
<dbReference type="OrthoDB" id="189843at2"/>
<comment type="caution">
    <text evidence="1">The sequence shown here is derived from an EMBL/GenBank/DDBJ whole genome shotgun (WGS) entry which is preliminary data.</text>
</comment>
<keyword evidence="1" id="KW-0489">Methyltransferase</keyword>
<protein>
    <submittedName>
        <fullName evidence="1">Adenine methyltransferase</fullName>
    </submittedName>
</protein>
<dbReference type="Proteomes" id="UP000278398">
    <property type="component" value="Unassembled WGS sequence"/>
</dbReference>
<evidence type="ECO:0000313" key="1">
    <source>
        <dbReference type="EMBL" id="RST85605.1"/>
    </source>
</evidence>
<proteinExistence type="predicted"/>
<name>A0A429YVX0_9HYPH</name>
<dbReference type="InterPro" id="IPR008593">
    <property type="entry name" value="Dam_MeTrfase"/>
</dbReference>
<keyword evidence="1" id="KW-0808">Transferase</keyword>
<evidence type="ECO:0000313" key="2">
    <source>
        <dbReference type="Proteomes" id="UP000278398"/>
    </source>
</evidence>
<dbReference type="EMBL" id="RWKW01000053">
    <property type="protein sequence ID" value="RST85605.1"/>
    <property type="molecule type" value="Genomic_DNA"/>
</dbReference>
<organism evidence="1 2">
    <name type="scientific">Aquibium carbonis</name>
    <dbReference type="NCBI Taxonomy" id="2495581"/>
    <lineage>
        <taxon>Bacteria</taxon>
        <taxon>Pseudomonadati</taxon>
        <taxon>Pseudomonadota</taxon>
        <taxon>Alphaproteobacteria</taxon>
        <taxon>Hyphomicrobiales</taxon>
        <taxon>Phyllobacteriaceae</taxon>
        <taxon>Aquibium</taxon>
    </lineage>
</organism>
<dbReference type="Pfam" id="PF05869">
    <property type="entry name" value="Dam"/>
    <property type="match status" value="1"/>
</dbReference>
<keyword evidence="2" id="KW-1185">Reference proteome</keyword>
<accession>A0A429YVX0</accession>
<dbReference type="AlphaFoldDB" id="A0A429YVX0"/>
<sequence>MQRAFFGARTAQTKDEWLTPPDLIRQLGEFDLDPCAPVNRPWETAKRHYTIEDDGLSRPWAGRIWLNPPYGKETFRWLDKLADHGSGIALIFARTDTKGFHKTVWAKAHAVFFFEGRLKFYHVTGKQAGTANAPSVLVSYSPADTIAIMRAGLRGKLVIIAANDNEPPK</sequence>
<dbReference type="GO" id="GO:0003677">
    <property type="term" value="F:DNA binding"/>
    <property type="evidence" value="ECO:0007669"/>
    <property type="project" value="InterPro"/>
</dbReference>
<reference evidence="1 2" key="1">
    <citation type="submission" date="2018-12" db="EMBL/GenBank/DDBJ databases">
        <title>Mesorhizobium carbonis sp. nov., isolated from coal mine water.</title>
        <authorList>
            <person name="Xin W."/>
            <person name="Xu Z."/>
            <person name="Xiang F."/>
            <person name="Zhang J."/>
            <person name="Xi L."/>
            <person name="Liu J."/>
        </authorList>
    </citation>
    <scope>NUCLEOTIDE SEQUENCE [LARGE SCALE GENOMIC DNA]</scope>
    <source>
        <strain evidence="1 2">B2.3</strain>
    </source>
</reference>
<dbReference type="GO" id="GO:0032259">
    <property type="term" value="P:methylation"/>
    <property type="evidence" value="ECO:0007669"/>
    <property type="project" value="UniProtKB-KW"/>
</dbReference>